<accession>A0A6J5LLR2</accession>
<sequence>MRELLAVLIVLVFFLGQIVNFKIQGGLIDIKDIKSLIDGLNEMLL</sequence>
<evidence type="ECO:0000313" key="1">
    <source>
        <dbReference type="EMBL" id="CAB4133930.1"/>
    </source>
</evidence>
<protein>
    <submittedName>
        <fullName evidence="1">Uncharacterized protein</fullName>
    </submittedName>
</protein>
<name>A0A6J5LLR2_9CAUD</name>
<organism evidence="1">
    <name type="scientific">uncultured Caudovirales phage</name>
    <dbReference type="NCBI Taxonomy" id="2100421"/>
    <lineage>
        <taxon>Viruses</taxon>
        <taxon>Duplodnaviria</taxon>
        <taxon>Heunggongvirae</taxon>
        <taxon>Uroviricota</taxon>
        <taxon>Caudoviricetes</taxon>
        <taxon>Peduoviridae</taxon>
        <taxon>Maltschvirus</taxon>
        <taxon>Maltschvirus maltsch</taxon>
    </lineage>
</organism>
<dbReference type="EMBL" id="LR796278">
    <property type="protein sequence ID" value="CAB4133930.1"/>
    <property type="molecule type" value="Genomic_DNA"/>
</dbReference>
<reference evidence="1" key="1">
    <citation type="submission" date="2020-04" db="EMBL/GenBank/DDBJ databases">
        <authorList>
            <person name="Chiriac C."/>
            <person name="Salcher M."/>
            <person name="Ghai R."/>
            <person name="Kavagutti S V."/>
        </authorList>
    </citation>
    <scope>NUCLEOTIDE SEQUENCE</scope>
</reference>
<proteinExistence type="predicted"/>
<gene>
    <name evidence="1" type="ORF">UFOVP265_17</name>
</gene>